<dbReference type="InterPro" id="IPR050131">
    <property type="entry name" value="Peptidase_S8_subtilisin-like"/>
</dbReference>
<feature type="active site" description="Charge relay system" evidence="5">
    <location>
        <position position="145"/>
    </location>
</feature>
<keyword evidence="3 5" id="KW-0378">Hydrolase</keyword>
<protein>
    <submittedName>
        <fullName evidence="8">S8 family serine peptidase</fullName>
    </submittedName>
</protein>
<evidence type="ECO:0000313" key="8">
    <source>
        <dbReference type="EMBL" id="MFE5978970.1"/>
    </source>
</evidence>
<dbReference type="InterPro" id="IPR023828">
    <property type="entry name" value="Peptidase_S8_Ser-AS"/>
</dbReference>
<feature type="active site" description="Charge relay system" evidence="5">
    <location>
        <position position="177"/>
    </location>
</feature>
<dbReference type="RefSeq" id="WP_386255959.1">
    <property type="nucleotide sequence ID" value="NZ_JBHTRV010000003.1"/>
</dbReference>
<keyword evidence="9" id="KW-1185">Reference proteome</keyword>
<dbReference type="InterPro" id="IPR015500">
    <property type="entry name" value="Peptidase_S8_subtilisin-rel"/>
</dbReference>
<evidence type="ECO:0000313" key="9">
    <source>
        <dbReference type="Proteomes" id="UP001600424"/>
    </source>
</evidence>
<dbReference type="CDD" id="cd07487">
    <property type="entry name" value="Peptidases_S8_1"/>
    <property type="match status" value="1"/>
</dbReference>
<evidence type="ECO:0000256" key="2">
    <source>
        <dbReference type="ARBA" id="ARBA00022670"/>
    </source>
</evidence>
<evidence type="ECO:0000259" key="7">
    <source>
        <dbReference type="Pfam" id="PF00082"/>
    </source>
</evidence>
<dbReference type="InterPro" id="IPR036852">
    <property type="entry name" value="Peptidase_S8/S53_dom_sf"/>
</dbReference>
<evidence type="ECO:0000256" key="4">
    <source>
        <dbReference type="ARBA" id="ARBA00022825"/>
    </source>
</evidence>
<reference evidence="8 9" key="1">
    <citation type="submission" date="2024-09" db="EMBL/GenBank/DDBJ databases">
        <title>The Natural Products Discovery Center: Release of the First 8490 Sequenced Strains for Exploring Actinobacteria Biosynthetic Diversity.</title>
        <authorList>
            <person name="Kalkreuter E."/>
            <person name="Kautsar S.A."/>
            <person name="Yang D."/>
            <person name="Bader C.D."/>
            <person name="Teijaro C.N."/>
            <person name="Fluegel L."/>
            <person name="Davis C.M."/>
            <person name="Simpson J.R."/>
            <person name="Lauterbach L."/>
            <person name="Steele A.D."/>
            <person name="Gui C."/>
            <person name="Meng S."/>
            <person name="Li G."/>
            <person name="Viehrig K."/>
            <person name="Ye F."/>
            <person name="Su P."/>
            <person name="Kiefer A.F."/>
            <person name="Nichols A."/>
            <person name="Cepeda A.J."/>
            <person name="Yan W."/>
            <person name="Fan B."/>
            <person name="Jiang Y."/>
            <person name="Adhikari A."/>
            <person name="Zheng C.-J."/>
            <person name="Schuster L."/>
            <person name="Cowan T.M."/>
            <person name="Smanski M.J."/>
            <person name="Chevrette M.G."/>
            <person name="De Carvalho L.P.S."/>
            <person name="Shen B."/>
        </authorList>
    </citation>
    <scope>NUCLEOTIDE SEQUENCE [LARGE SCALE GENOMIC DNA]</scope>
    <source>
        <strain evidence="8 9">NPDC056472</strain>
    </source>
</reference>
<comment type="similarity">
    <text evidence="1 5 6">Belongs to the peptidase S8 family.</text>
</comment>
<dbReference type="Gene3D" id="3.40.50.200">
    <property type="entry name" value="Peptidase S8/S53 domain"/>
    <property type="match status" value="1"/>
</dbReference>
<dbReference type="Pfam" id="PF00082">
    <property type="entry name" value="Peptidase_S8"/>
    <property type="match status" value="1"/>
</dbReference>
<dbReference type="InterPro" id="IPR023827">
    <property type="entry name" value="Peptidase_S8_Asp-AS"/>
</dbReference>
<keyword evidence="4 5" id="KW-0720">Serine protease</keyword>
<dbReference type="PANTHER" id="PTHR43806">
    <property type="entry name" value="PEPTIDASE S8"/>
    <property type="match status" value="1"/>
</dbReference>
<proteinExistence type="inferred from homology"/>
<evidence type="ECO:0000256" key="1">
    <source>
        <dbReference type="ARBA" id="ARBA00011073"/>
    </source>
</evidence>
<dbReference type="SUPFAM" id="SSF52743">
    <property type="entry name" value="Subtilisin-like"/>
    <property type="match status" value="1"/>
</dbReference>
<feature type="domain" description="Peptidase S8/S53" evidence="7">
    <location>
        <begin position="136"/>
        <end position="397"/>
    </location>
</feature>
<evidence type="ECO:0000256" key="5">
    <source>
        <dbReference type="PROSITE-ProRule" id="PRU01240"/>
    </source>
</evidence>
<keyword evidence="2 5" id="KW-0645">Protease</keyword>
<dbReference type="PROSITE" id="PS00138">
    <property type="entry name" value="SUBTILASE_SER"/>
    <property type="match status" value="1"/>
</dbReference>
<feature type="active site" description="Charge relay system" evidence="5">
    <location>
        <position position="352"/>
    </location>
</feature>
<gene>
    <name evidence="8" type="ORF">ACFQ63_04590</name>
</gene>
<dbReference type="Gene3D" id="3.50.30.30">
    <property type="match status" value="1"/>
</dbReference>
<dbReference type="Proteomes" id="UP001600424">
    <property type="component" value="Unassembled WGS sequence"/>
</dbReference>
<dbReference type="EMBL" id="JBHTRV010000003">
    <property type="protein sequence ID" value="MFE5978970.1"/>
    <property type="molecule type" value="Genomic_DNA"/>
</dbReference>
<name>A0ABW6IPY6_STRWE</name>
<accession>A0ABW6IPY6</accession>
<comment type="caution">
    <text evidence="8">The sequence shown here is derived from an EMBL/GenBank/DDBJ whole genome shotgun (WGS) entry which is preliminary data.</text>
</comment>
<dbReference type="PROSITE" id="PS00136">
    <property type="entry name" value="SUBTILASE_ASP"/>
    <property type="match status" value="1"/>
</dbReference>
<evidence type="ECO:0000256" key="6">
    <source>
        <dbReference type="RuleBase" id="RU003355"/>
    </source>
</evidence>
<dbReference type="PROSITE" id="PS51892">
    <property type="entry name" value="SUBTILASE"/>
    <property type="match status" value="1"/>
</dbReference>
<organism evidence="8 9">
    <name type="scientific">Streptomyces wedmorensis</name>
    <dbReference type="NCBI Taxonomy" id="43759"/>
    <lineage>
        <taxon>Bacteria</taxon>
        <taxon>Bacillati</taxon>
        <taxon>Actinomycetota</taxon>
        <taxon>Actinomycetes</taxon>
        <taxon>Kitasatosporales</taxon>
        <taxon>Streptomycetaceae</taxon>
        <taxon>Streptomyces</taxon>
    </lineage>
</organism>
<dbReference type="PANTHER" id="PTHR43806:SF65">
    <property type="entry name" value="SERINE PROTEASE APRX"/>
    <property type="match status" value="1"/>
</dbReference>
<sequence length="1161" mass="122333">MYPDRALDGIASGILDRELFNVTDLIAAGYDDAHRASIPVIVSYKDDPTARTLDTRTEVLADAGARPLPALDAAATTVAKADAGGFFDALGIGDGKPAKDAREVEKVWLDQQVKPLLDKSVPMIGAPDAWAAGYDGTGVKVAVLDTGVDLTHPDLAGKIAVSESFVPAETVTDRQGHGTHVAATVAGSGAASGGTHKGVAPGARLMIGKVLSDAGTGESSWVLGGMEWAASHGADVVSMSLGGNGGPDDLLSQAVNRLSDQYGTLFVIAAGNSGPSAATIKSPGIAAKALTVGAVDKSDTIAVFSSRGPSLYGGSLKPEITGPGVSIVAARAAGTGLGTPTNDMYTSLSGTSMATPHVAGAAAIMAQLHPDFTGAQLKDALASTARTSPAYGAYEQGAGRVDLVHGIEETVFASAKADFGTFIASDDPTEPLTRTVTYSNSGDEDVTLSLTLDMDRGVDTVENEVRVSPGTVTVPAHGTADVVLSVDQYLGQYGVHSGYVKAVGAGVQLVTSVGYVKKAPQADVTLRLSGRDGKAPALATVQVFDTVTDDVVWRSATLRDQASYSFTVPKGRYSVIARLRTDVDGVESASDFYAEPEIDLEADKEVTIDARGAVDVRARVADENRPLADAWYSTSLTRTRPGNMSGSLTSYGLAGDRVVTEGVIPSKTKAETGTLTFARDTGLRDPLVTAEADVPGDDRLDIVAPALGLRQDGTHRLRAVSVGGGSTEEYSGVDVRRRLAVITTTAVDVSQLVDTAVGQGAAGVLIARPTPGPSAITDTGGRDVPVFAATYDSSRRLLARLALAPVTVDVRTRAESRFTYLVPLAFEGSLPTEPVMTTYRKQYAVTTNRFYSDLEPRLANETLSAWHSWGGYSFRARTYVHAPAERQEFVYAPGMTYQQSVYSGRPGTNMREPVMAYMPGQERERDWYRGPVHGAPPRSQACAYCRTPEHITFGLSSSGDSEASHWGVDGTSATATRYYRDEARVDRLAQLMVPETATYRIEHDVTRALGTGVALGTELRTAWTFRSAAPQGVGSRECADLYTEPDDCSVLPVIITGFDVPLDSLNRAPAGRDFAFTLTTGRQAGYGGEAAIAGAKVSASYDDGETWHDATVRMGDDGRHQVSVRHPRLSQTNGFVTLRVEAWDALGNRTVQTIKRAYGLR</sequence>
<dbReference type="InterPro" id="IPR000209">
    <property type="entry name" value="Peptidase_S8/S53_dom"/>
</dbReference>
<dbReference type="PRINTS" id="PR00723">
    <property type="entry name" value="SUBTILISIN"/>
</dbReference>
<evidence type="ECO:0000256" key="3">
    <source>
        <dbReference type="ARBA" id="ARBA00022801"/>
    </source>
</evidence>